<name>A0A942US00_9BACI</name>
<keyword evidence="1" id="KW-0472">Membrane</keyword>
<feature type="transmembrane region" description="Helical" evidence="1">
    <location>
        <begin position="33"/>
        <end position="58"/>
    </location>
</feature>
<dbReference type="Pfam" id="PF06182">
    <property type="entry name" value="ABC2_membrane_6"/>
    <property type="match status" value="1"/>
</dbReference>
<dbReference type="EMBL" id="JAGYPN010000001">
    <property type="protein sequence ID" value="MBS4221889.1"/>
    <property type="molecule type" value="Genomic_DNA"/>
</dbReference>
<protein>
    <submittedName>
        <fullName evidence="2">ABC-2 family transporter protein</fullName>
    </submittedName>
</protein>
<dbReference type="PANTHER" id="PTHR36833:SF1">
    <property type="entry name" value="INTEGRAL MEMBRANE TRANSPORT PROTEIN"/>
    <property type="match status" value="1"/>
</dbReference>
<feature type="transmembrane region" description="Helical" evidence="1">
    <location>
        <begin position="70"/>
        <end position="93"/>
    </location>
</feature>
<evidence type="ECO:0000313" key="3">
    <source>
        <dbReference type="Proteomes" id="UP000676456"/>
    </source>
</evidence>
<proteinExistence type="predicted"/>
<comment type="caution">
    <text evidence="2">The sequence shown here is derived from an EMBL/GenBank/DDBJ whole genome shotgun (WGS) entry which is preliminary data.</text>
</comment>
<organism evidence="2 3">
    <name type="scientific">Lederbergia citrea</name>
    <dbReference type="NCBI Taxonomy" id="2833581"/>
    <lineage>
        <taxon>Bacteria</taxon>
        <taxon>Bacillati</taxon>
        <taxon>Bacillota</taxon>
        <taxon>Bacilli</taxon>
        <taxon>Bacillales</taxon>
        <taxon>Bacillaceae</taxon>
        <taxon>Lederbergia</taxon>
    </lineage>
</organism>
<dbReference type="AlphaFoldDB" id="A0A942US00"/>
<dbReference type="RefSeq" id="WP_213096877.1">
    <property type="nucleotide sequence ID" value="NZ_JAGYPH010000001.1"/>
</dbReference>
<dbReference type="PANTHER" id="PTHR36833">
    <property type="entry name" value="SLR0610 PROTEIN-RELATED"/>
    <property type="match status" value="1"/>
</dbReference>
<feature type="transmembrane region" description="Helical" evidence="1">
    <location>
        <begin position="113"/>
        <end position="141"/>
    </location>
</feature>
<keyword evidence="3" id="KW-1185">Reference proteome</keyword>
<feature type="transmembrane region" description="Helical" evidence="1">
    <location>
        <begin position="153"/>
        <end position="179"/>
    </location>
</feature>
<feature type="transmembrane region" description="Helical" evidence="1">
    <location>
        <begin position="212"/>
        <end position="231"/>
    </location>
</feature>
<reference evidence="2 3" key="1">
    <citation type="submission" date="2021-05" db="EMBL/GenBank/DDBJ databases">
        <title>Novel Bacillus species.</title>
        <authorList>
            <person name="Liu G."/>
        </authorList>
    </citation>
    <scope>NUCLEOTIDE SEQUENCE [LARGE SCALE GENOMIC DNA]</scope>
    <source>
        <strain evidence="2 3">FJAT-49682</strain>
    </source>
</reference>
<accession>A0A942US00</accession>
<dbReference type="InterPro" id="IPR010390">
    <property type="entry name" value="ABC-2_transporter-like"/>
</dbReference>
<evidence type="ECO:0000313" key="2">
    <source>
        <dbReference type="EMBL" id="MBS4221889.1"/>
    </source>
</evidence>
<keyword evidence="1" id="KW-1133">Transmembrane helix</keyword>
<evidence type="ECO:0000256" key="1">
    <source>
        <dbReference type="SAM" id="Phobius"/>
    </source>
</evidence>
<feature type="transmembrane region" description="Helical" evidence="1">
    <location>
        <begin position="238"/>
        <end position="257"/>
    </location>
</feature>
<gene>
    <name evidence="2" type="ORF">KHA91_03865</name>
</gene>
<dbReference type="Proteomes" id="UP000676456">
    <property type="component" value="Unassembled WGS sequence"/>
</dbReference>
<sequence length="269" mass="29741">MVVNTRQMWRHIKLYPRFLKQSLKAHMEYDIDFFMGVFASISGHLAAIFFLTVLYRNVPAIVGWTKWEVMLLYGLAILSRSIASTLFQGVWSISGNIARGEMDKLLVRPVWPLFHILGSAFGVQGIGHFISGSAMVIIAGLNSGLTWNAYSIGWFVLAIISGCVVLISALLLAECISFWTGGQQTNLPYLAYQIGELGRYPLEVYPLPIRSLVTWVIPFAFGTYFPTAAILHKPGAQLAFLSPVMAIFVMIVAIAVWKVGLRGYTGTGS</sequence>
<keyword evidence="1" id="KW-0812">Transmembrane</keyword>